<keyword evidence="9 15" id="KW-0472">Membrane</keyword>
<dbReference type="InterPro" id="IPR045252">
    <property type="entry name" value="LPCAT1-like"/>
</dbReference>
<evidence type="ECO:0000256" key="8">
    <source>
        <dbReference type="ARBA" id="ARBA00023098"/>
    </source>
</evidence>
<evidence type="ECO:0000256" key="1">
    <source>
        <dbReference type="ARBA" id="ARBA00004370"/>
    </source>
</evidence>
<evidence type="ECO:0000256" key="12">
    <source>
        <dbReference type="ARBA" id="ARBA00023315"/>
    </source>
</evidence>
<evidence type="ECO:0000256" key="13">
    <source>
        <dbReference type="ARBA" id="ARBA00025707"/>
    </source>
</evidence>
<feature type="region of interest" description="Disordered" evidence="14">
    <location>
        <begin position="59"/>
        <end position="87"/>
    </location>
</feature>
<dbReference type="GO" id="GO:0008654">
    <property type="term" value="P:phospholipid biosynthetic process"/>
    <property type="evidence" value="ECO:0007669"/>
    <property type="project" value="UniProtKB-KW"/>
</dbReference>
<evidence type="ECO:0000256" key="6">
    <source>
        <dbReference type="ARBA" id="ARBA00022692"/>
    </source>
</evidence>
<dbReference type="GO" id="GO:0005783">
    <property type="term" value="C:endoplasmic reticulum"/>
    <property type="evidence" value="ECO:0007669"/>
    <property type="project" value="TreeGrafter"/>
</dbReference>
<dbReference type="Proteomes" id="UP000887540">
    <property type="component" value="Unplaced"/>
</dbReference>
<protein>
    <submittedName>
        <fullName evidence="18">Phospholipid/glycerol acyltransferase domain-containing protein</fullName>
    </submittedName>
</protein>
<evidence type="ECO:0000256" key="9">
    <source>
        <dbReference type="ARBA" id="ARBA00023136"/>
    </source>
</evidence>
<evidence type="ECO:0000256" key="2">
    <source>
        <dbReference type="ARBA" id="ARBA00005189"/>
    </source>
</evidence>
<comment type="similarity">
    <text evidence="3">Belongs to the 1-acyl-sn-glycerol-3-phosphate acyltransferase family.</text>
</comment>
<keyword evidence="11" id="KW-1208">Phospholipid metabolism</keyword>
<evidence type="ECO:0000313" key="17">
    <source>
        <dbReference type="Proteomes" id="UP000887540"/>
    </source>
</evidence>
<evidence type="ECO:0000256" key="11">
    <source>
        <dbReference type="ARBA" id="ARBA00023264"/>
    </source>
</evidence>
<evidence type="ECO:0000256" key="15">
    <source>
        <dbReference type="SAM" id="Phobius"/>
    </source>
</evidence>
<dbReference type="SUPFAM" id="SSF69593">
    <property type="entry name" value="Glycerol-3-phosphate (1)-acyltransferase"/>
    <property type="match status" value="1"/>
</dbReference>
<comment type="pathway">
    <text evidence="2">Lipid metabolism.</text>
</comment>
<keyword evidence="4" id="KW-0444">Lipid biosynthesis</keyword>
<feature type="domain" description="Phospholipid/glycerol acyltransferase" evidence="16">
    <location>
        <begin position="280"/>
        <end position="391"/>
    </location>
</feature>
<dbReference type="Pfam" id="PF01553">
    <property type="entry name" value="Acyltransferase"/>
    <property type="match status" value="1"/>
</dbReference>
<keyword evidence="17" id="KW-1185">Reference proteome</keyword>
<evidence type="ECO:0000256" key="5">
    <source>
        <dbReference type="ARBA" id="ARBA00022679"/>
    </source>
</evidence>
<comment type="pathway">
    <text evidence="13">Phospholipid metabolism.</text>
</comment>
<evidence type="ECO:0000256" key="3">
    <source>
        <dbReference type="ARBA" id="ARBA00008655"/>
    </source>
</evidence>
<reference evidence="18" key="1">
    <citation type="submission" date="2022-11" db="UniProtKB">
        <authorList>
            <consortium name="WormBaseParasite"/>
        </authorList>
    </citation>
    <scope>IDENTIFICATION</scope>
</reference>
<evidence type="ECO:0000256" key="7">
    <source>
        <dbReference type="ARBA" id="ARBA00022989"/>
    </source>
</evidence>
<evidence type="ECO:0000256" key="4">
    <source>
        <dbReference type="ARBA" id="ARBA00022516"/>
    </source>
</evidence>
<dbReference type="GO" id="GO:0004366">
    <property type="term" value="F:glycerol-3-phosphate O-acyltransferase activity"/>
    <property type="evidence" value="ECO:0007669"/>
    <property type="project" value="TreeGrafter"/>
</dbReference>
<name>A0A914EMJ2_9BILA</name>
<evidence type="ECO:0000256" key="10">
    <source>
        <dbReference type="ARBA" id="ARBA00023209"/>
    </source>
</evidence>
<keyword evidence="10" id="KW-0594">Phospholipid biosynthesis</keyword>
<keyword evidence="7 15" id="KW-1133">Transmembrane helix</keyword>
<dbReference type="CDD" id="cd07991">
    <property type="entry name" value="LPLAT_LPCAT1-like"/>
    <property type="match status" value="1"/>
</dbReference>
<keyword evidence="5" id="KW-0808">Transferase</keyword>
<keyword evidence="12" id="KW-0012">Acyltransferase</keyword>
<comment type="subcellular location">
    <subcellularLocation>
        <location evidence="1">Membrane</location>
    </subcellularLocation>
</comment>
<dbReference type="SMART" id="SM00563">
    <property type="entry name" value="PlsC"/>
    <property type="match status" value="1"/>
</dbReference>
<dbReference type="PANTHER" id="PTHR23063:SF2">
    <property type="entry name" value="GLYCEROL-3-PHOSPHATE ACYLTRANSFERASE 4, ISOFORM D-RELATED"/>
    <property type="match status" value="1"/>
</dbReference>
<organism evidence="17 18">
    <name type="scientific">Acrobeloides nanus</name>
    <dbReference type="NCBI Taxonomy" id="290746"/>
    <lineage>
        <taxon>Eukaryota</taxon>
        <taxon>Metazoa</taxon>
        <taxon>Ecdysozoa</taxon>
        <taxon>Nematoda</taxon>
        <taxon>Chromadorea</taxon>
        <taxon>Rhabditida</taxon>
        <taxon>Tylenchina</taxon>
        <taxon>Cephalobomorpha</taxon>
        <taxon>Cephaloboidea</taxon>
        <taxon>Cephalobidae</taxon>
        <taxon>Acrobeloides</taxon>
    </lineage>
</organism>
<accession>A0A914EMJ2</accession>
<evidence type="ECO:0000313" key="18">
    <source>
        <dbReference type="WBParaSite" id="ACRNAN_scaffold879.g25116.t1"/>
    </source>
</evidence>
<feature type="transmembrane region" description="Helical" evidence="15">
    <location>
        <begin position="190"/>
        <end position="208"/>
    </location>
</feature>
<keyword evidence="6 15" id="KW-0812">Transmembrane</keyword>
<feature type="transmembrane region" description="Helical" evidence="15">
    <location>
        <begin position="214"/>
        <end position="239"/>
    </location>
</feature>
<dbReference type="AlphaFoldDB" id="A0A914EMJ2"/>
<evidence type="ECO:0000256" key="14">
    <source>
        <dbReference type="SAM" id="MobiDB-lite"/>
    </source>
</evidence>
<sequence length="508" mass="57859">MEQLLILSTLLFPPISGIVLLTLILASSGTSLGLRERYVDLLIKIFEWIARQIKASSELERRRESEENGDSESEDEGIKVDESDDSDDLYETNSVIKKTSKIMALKSGKRCRLVSENHDIISRESILHPTNTEDFTITTIVNTRGGAAVMDSLYYLKAGIEAVVEDEVTRRFKAAELPSWNMMTRTSTQFYNFINWKITLVWILGLLFRYCVLIPVRIVIFFIGILILVLSTALIGLVPESRFKRWLNRRCMLASFRILTRAVSAVVYFHDQHNKARSGGICVANHTSPLDVMILSMDNVYAMVGQRQGGLLGFVQRTLSRAADHIWFERAAANDRQLVLRALKEHVDDPKKLPILIFPEGTCINNTSVMMFKKGSFEVGAKVYPIAMKYDSRFGDAFWNSSEDSYGEYFFQLMTSWATVCHVWYLPPMEKLPGESAIDFANRVKKAIAVRGGLVDLEWDGQLKRLKVPPILVAREQDKCYQRLTQYPLKTQRISQNEDVVAESNRNE</sequence>
<dbReference type="GO" id="GO:0019432">
    <property type="term" value="P:triglyceride biosynthetic process"/>
    <property type="evidence" value="ECO:0007669"/>
    <property type="project" value="TreeGrafter"/>
</dbReference>
<proteinExistence type="inferred from homology"/>
<dbReference type="InterPro" id="IPR002123">
    <property type="entry name" value="Plipid/glycerol_acylTrfase"/>
</dbReference>
<feature type="transmembrane region" description="Helical" evidence="15">
    <location>
        <begin position="6"/>
        <end position="27"/>
    </location>
</feature>
<evidence type="ECO:0000259" key="16">
    <source>
        <dbReference type="SMART" id="SM00563"/>
    </source>
</evidence>
<dbReference type="GO" id="GO:0016020">
    <property type="term" value="C:membrane"/>
    <property type="evidence" value="ECO:0007669"/>
    <property type="project" value="UniProtKB-SubCell"/>
</dbReference>
<dbReference type="WBParaSite" id="ACRNAN_scaffold879.g25116.t1">
    <property type="protein sequence ID" value="ACRNAN_scaffold879.g25116.t1"/>
    <property type="gene ID" value="ACRNAN_scaffold879.g25116"/>
</dbReference>
<keyword evidence="8" id="KW-0443">Lipid metabolism</keyword>
<dbReference type="PANTHER" id="PTHR23063">
    <property type="entry name" value="PHOSPHOLIPID ACYLTRANSFERASE"/>
    <property type="match status" value="1"/>
</dbReference>